<evidence type="ECO:0000256" key="11">
    <source>
        <dbReference type="ARBA" id="ARBA00022840"/>
    </source>
</evidence>
<dbReference type="PANTHER" id="PTHR11139:SF125">
    <property type="entry name" value="SERINE_THREONINE-PROTEIN KINASE MEC1"/>
    <property type="match status" value="1"/>
</dbReference>
<dbReference type="PROSITE" id="PS51189">
    <property type="entry name" value="FAT"/>
    <property type="match status" value="1"/>
</dbReference>
<evidence type="ECO:0000256" key="6">
    <source>
        <dbReference type="ARBA" id="ARBA00022527"/>
    </source>
</evidence>
<dbReference type="InterPro" id="IPR050517">
    <property type="entry name" value="DDR_Repair_Kinase"/>
</dbReference>
<comment type="subcellular location">
    <subcellularLocation>
        <location evidence="1">Nucleus</location>
    </subcellularLocation>
</comment>
<dbReference type="InterPro" id="IPR058681">
    <property type="entry name" value="HEAT_MEC1_N"/>
</dbReference>
<dbReference type="InterPro" id="IPR036940">
    <property type="entry name" value="PI3/4_kinase_cat_sf"/>
</dbReference>
<keyword evidence="7" id="KW-0808">Transferase</keyword>
<protein>
    <recommendedName>
        <fullName evidence="5">Serine/threonine-protein kinase MEC1</fullName>
        <ecNumber evidence="4">2.7.11.1</ecNumber>
    </recommendedName>
    <alternativeName>
        <fullName evidence="19">ATR homolog</fullName>
    </alternativeName>
    <alternativeName>
        <fullName evidence="18">DNA-damage checkpoint kinase MEC1</fullName>
    </alternativeName>
    <alternativeName>
        <fullName evidence="17">Mitosis entry checkpoint protein 1</fullName>
    </alternativeName>
</protein>
<feature type="domain" description="FAT" evidence="22">
    <location>
        <begin position="1462"/>
        <end position="2032"/>
    </location>
</feature>
<dbReference type="FunCoup" id="G2Q601">
    <property type="interactions" value="1068"/>
</dbReference>
<dbReference type="InterPro" id="IPR014009">
    <property type="entry name" value="PIK_FAT"/>
</dbReference>
<dbReference type="GO" id="GO:0000077">
    <property type="term" value="P:DNA damage checkpoint signaling"/>
    <property type="evidence" value="ECO:0007669"/>
    <property type="project" value="TreeGrafter"/>
</dbReference>
<dbReference type="EC" id="2.7.11.1" evidence="4"/>
<evidence type="ECO:0000256" key="20">
    <source>
        <dbReference type="SAM" id="MobiDB-lite"/>
    </source>
</evidence>
<dbReference type="OrthoDB" id="381190at2759"/>
<evidence type="ECO:0000256" key="4">
    <source>
        <dbReference type="ARBA" id="ARBA00012513"/>
    </source>
</evidence>
<keyword evidence="6" id="KW-0723">Serine/threonine-protein kinase</keyword>
<dbReference type="InterPro" id="IPR011990">
    <property type="entry name" value="TPR-like_helical_dom_sf"/>
</dbReference>
<dbReference type="EMBL" id="CP003002">
    <property type="protein sequence ID" value="AEO54678.1"/>
    <property type="molecule type" value="Genomic_DNA"/>
</dbReference>
<dbReference type="InterPro" id="IPR011009">
    <property type="entry name" value="Kinase-like_dom_sf"/>
</dbReference>
<comment type="subunit">
    <text evidence="3">Associates with DNA double-strand breaks.</text>
</comment>
<keyword evidence="14" id="KW-0539">Nucleus</keyword>
<dbReference type="GeneID" id="11508019"/>
<dbReference type="PROSITE" id="PS51190">
    <property type="entry name" value="FATC"/>
    <property type="match status" value="1"/>
</dbReference>
<dbReference type="GO" id="GO:0000723">
    <property type="term" value="P:telomere maintenance"/>
    <property type="evidence" value="ECO:0007669"/>
    <property type="project" value="TreeGrafter"/>
</dbReference>
<dbReference type="InParanoid" id="G2Q601"/>
<dbReference type="InterPro" id="IPR016024">
    <property type="entry name" value="ARM-type_fold"/>
</dbReference>
<dbReference type="GO" id="GO:0006281">
    <property type="term" value="P:DNA repair"/>
    <property type="evidence" value="ECO:0007669"/>
    <property type="project" value="UniProtKB-KW"/>
</dbReference>
<keyword evidence="10 24" id="KW-0418">Kinase</keyword>
<dbReference type="GO" id="GO:0004674">
    <property type="term" value="F:protein serine/threonine kinase activity"/>
    <property type="evidence" value="ECO:0007669"/>
    <property type="project" value="UniProtKB-KW"/>
</dbReference>
<dbReference type="InterPro" id="IPR057564">
    <property type="entry name" value="HEAT_ATR"/>
</dbReference>
<dbReference type="eggNOG" id="KOG0890">
    <property type="taxonomic scope" value="Eukaryota"/>
</dbReference>
<dbReference type="Pfam" id="PF23593">
    <property type="entry name" value="HEAT_ATR"/>
    <property type="match status" value="1"/>
</dbReference>
<keyword evidence="9" id="KW-0227">DNA damage</keyword>
<keyword evidence="13" id="KW-0234">DNA repair</keyword>
<keyword evidence="15" id="KW-0469">Meiosis</keyword>
<reference evidence="24 25" key="1">
    <citation type="journal article" date="2011" name="Nat. Biotechnol.">
        <title>Comparative genomic analysis of the thermophilic biomass-degrading fungi Myceliophthora thermophila and Thielavia terrestris.</title>
        <authorList>
            <person name="Berka R.M."/>
            <person name="Grigoriev I.V."/>
            <person name="Otillar R."/>
            <person name="Salamov A."/>
            <person name="Grimwood J."/>
            <person name="Reid I."/>
            <person name="Ishmael N."/>
            <person name="John T."/>
            <person name="Darmond C."/>
            <person name="Moisan M.-C."/>
            <person name="Henrissat B."/>
            <person name="Coutinho P.M."/>
            <person name="Lombard V."/>
            <person name="Natvig D.O."/>
            <person name="Lindquist E."/>
            <person name="Schmutz J."/>
            <person name="Lucas S."/>
            <person name="Harris P."/>
            <person name="Powlowski J."/>
            <person name="Bellemare A."/>
            <person name="Taylor D."/>
            <person name="Butler G."/>
            <person name="de Vries R.P."/>
            <person name="Allijn I.E."/>
            <person name="van den Brink J."/>
            <person name="Ushinsky S."/>
            <person name="Storms R."/>
            <person name="Powell A.J."/>
            <person name="Paulsen I.T."/>
            <person name="Elbourne L.D.H."/>
            <person name="Baker S.E."/>
            <person name="Magnuson J."/>
            <person name="LaBoissiere S."/>
            <person name="Clutterbuck A.J."/>
            <person name="Martinez D."/>
            <person name="Wogulis M."/>
            <person name="de Leon A.L."/>
            <person name="Rey M.W."/>
            <person name="Tsang A."/>
        </authorList>
    </citation>
    <scope>NUCLEOTIDE SEQUENCE [LARGE SCALE GENOMIC DNA]</scope>
    <source>
        <strain evidence="25">ATCC 42464 / BCRC 31852 / DSM 1799</strain>
    </source>
</reference>
<dbReference type="Gene3D" id="3.30.1010.10">
    <property type="entry name" value="Phosphatidylinositol 3-kinase Catalytic Subunit, Chain A, domain 4"/>
    <property type="match status" value="1"/>
</dbReference>
<feature type="region of interest" description="Disordered" evidence="20">
    <location>
        <begin position="1"/>
        <end position="39"/>
    </location>
</feature>
<dbReference type="PANTHER" id="PTHR11139">
    <property type="entry name" value="ATAXIA TELANGIECTASIA MUTATED ATM -RELATED"/>
    <property type="match status" value="1"/>
</dbReference>
<keyword evidence="12" id="KW-0156">Chromatin regulator</keyword>
<dbReference type="CDD" id="cd00892">
    <property type="entry name" value="PIKKc_ATR"/>
    <property type="match status" value="1"/>
</dbReference>
<dbReference type="Pfam" id="PF00454">
    <property type="entry name" value="PI3_PI4_kinase"/>
    <property type="match status" value="1"/>
</dbReference>
<sequence>MASDLHGKPARSGDYQQQQQPQQQHNFADLSDGPPPSTLAAQLVQNISTSASKSSRPDETAELKHIFATIEKVKNDPGCLTTHDDRVEHNHLLVYVCGGVFLEGLKPDDAFADRERLRTDALKAINFLRVTIKETPTVLKRTTNGNTFLRRGKEPLWAWILPRLLRLLGHRRCLGISRDVEELCRYVLLLAAEQPGLWDLGRSLMGYFQANLSAVIARFKQTLPGSSESTIEIRLPPRALLDALPDGAARGCTYTLRDAEHLLRHALSILVVIKGVVVQEPGSQASLLYGQDTVWFLDALQTLGAILINWPTPLGVSLAPVLQASIDVVEAYRLSRSPDSALYHKGCATLSLVCAKFLRNPSALLAEDDDGVSLRRTLCFALIHLASALADHAPTSRLITSGLLPLAHRLISENPVIGTGTDVWRAVQLLTETTTTSPPEGSGIEIDPGNFVDSELRSQVQSMVLRQGNDRVRGPIAKRRKVDDGDECRKVDDGESSPLLELKGQLCRLVKADSNSPLDALETHILEQLPLMDGEDQCQLIDLVSRTACAADNTLKLVRSKQSPMAGYLCSFCSETNPDVFPVAPRCEQLADMGISTFSKIIKLPKFLESRRLRVLAMIALRRLAKHSTTSEFWDLEKSGPGQWCLQSLQSSIRELRIAAGRTLSVFISEPPIPGFDWAVLSRNRANALGFLKSVSEKGAANLNETCIMAWAQVGKAVSVDGLNLAVIKLVEYLGHRNMIVSGLAFSEILNLAESRGETPAQLFEPFWGNLAFSVVKDLVTKPQTAQLVADLMQISVSDLLRMLQKHALPWLVLTKKREVIQKIAEARGDKEIWETCMDANNLPSILALLLIQDAPDIAAHTMSLLGHISPRVNSFELAELLRTDPLPIALELFKAAADASEARKARVGPIRYGRDIKETNSTQVREALTTIALLLADQKDKDKKKKSQVVGRYLQQHALGLTARLSEVINDPWLMHPPVSEQRRCLGAMEEMIRVCNSFVCIARPQISACLISALASDELRSAAFSCWEVMLTHMEEADVEALIETTFFIIGYYWKLFDSSTKKKAELLILNLLKDHRELLAHHAHYLPSLGNVDELVEIRQALDRLKEPLDNREAFAVFAKRISHEIPGVVEQALVELCAFLDRHQGYLQTSAVSEQPDSVIAILIRSLLDCSAKYNGWHVEIGRFCAQAIGLIGCLDSNRLETEREQKQFVVTHNFEDAGETTDFVAFMLENVLVKAFLSTTDTKFQGFLSYAMQELLGSTGFRDSCADRGQGSSETIYRKWLAFSEKTREVLTPFLSSRFVVAPMPRQATEYPVFKPRKSYAVWLRALVLDLLRNGQNLFSQTVFEPLCRLIKVKDLTVTEFLLPYVVLHVIVGQEEKDEFRKKISAELAAVLEYQPPETASYVEKEETKMFYQAVFRILDYCMRWKQVKQSQPGLTEKGQTWIKWVDEVIGSLDPELISQRAVDCNEYARALFFLEPHFENREKKAGKEENDRILQSLQDIYTQIDDPDGLDGVSARLQHITLGQQALNHRKAGRWTAAQTWYEIRLAESPDDADIQLDLLTCLKESGQHDVLLNYVEGMAANANTVNRIAPFAVEASWATGRWQTLEKYLRLYNAGDVSEVFNLGVGQALLCLKDGNVDKFKEHIQMLRDKVSGSLTYSTTSSLRASHDAMLKCHVLGDLELIASDKFKGDGDRQSVLLALERRLEVLGAYVSDKQYLLGIRRAAMELMRPRFTNEDISSQWLSSARLARKYGSMHQSFNAVLHAQQLGDGSAIIENARLLYKDGHHRKAIQILQLAISTNSFINDSSTSVISVPPTSSKGPEAQRSLLTARAYLLLAKWLDSTGQTHASALRSQYQQAAKTHPQWEKGHYYLGRHYKKVLESEKALTPDDQTDEYLTGETAKLVIENYLRSLSFGTKYLSQTLPRILTLFLELGSQVDKAPDGKISLSQELRDRRKIILQELSKQFQKHITRLPAYIFYTSLPQIVARIAHPHPEVFRVLEQMILKVVENHPRQALWSLFPLMAANQAGERRARSFHILKAVRSINAKGDGFSEGLGVLLRKGEKLAEQLLIAATNGSFPNNKTSTASITKDLNFNHKCTPCPLVLPIEACLTATLPTLTDNVRKHKPFSRDVITIDSFLDHVLVLGSLAKPRKLTARGSDGKLYGLLVKPKDDLRTDQRLMEFNTLINRSLKRDAESSRRQLYIRTYAVTPLNERVGIIEWVDGLKTLREIATKLLTSRGIKIEYNEAAQMMNRALLSDANIRIFTEDLLGMYPPVLPEWFIAQFPNPSAWFAARLKFTRSCAVMSMVGTILGLGDRHAENLLLEEGNGGILHVDFNCLFEKGLHLAQPERVPFRLTHNMETAMGIYRYEGPFRHCSEVTLRILRQQEETLMTILEAFIYDPTLDLQNSKKRPQKGPPLNPTRVVETIRRKIRGLLPEESIPLGVEGQVEELIKQAIDPKNLAAMYIGWLPFM</sequence>
<dbReference type="STRING" id="573729.G2Q601"/>
<evidence type="ECO:0000256" key="19">
    <source>
        <dbReference type="ARBA" id="ARBA00033001"/>
    </source>
</evidence>
<comment type="similarity">
    <text evidence="2">Belongs to the PI3/PI4-kinase family. ATM subfamily.</text>
</comment>
<evidence type="ECO:0000256" key="7">
    <source>
        <dbReference type="ARBA" id="ARBA00022679"/>
    </source>
</evidence>
<comment type="function">
    <text evidence="16">Serine/threonine protein kinase which activates checkpoint signaling upon genotoxic stresses such as ionizing radiation (IR), ultraviolet light (UV), or DNA replication stalling, thereby acting as a DNA damage sensor. Recognizes the substrate consensus sequence [ST]-Q. Phosphorylates histone H2A to form H2AS128ph (gamma-H2A) at sites of DNA damage, involved in the regulation of DNA damage response mechanism. Required for the control of telomere length and genome stability.</text>
</comment>
<evidence type="ECO:0000256" key="18">
    <source>
        <dbReference type="ARBA" id="ARBA00030459"/>
    </source>
</evidence>
<dbReference type="InterPro" id="IPR000403">
    <property type="entry name" value="PI3/4_kinase_cat_dom"/>
</dbReference>
<evidence type="ECO:0000256" key="16">
    <source>
        <dbReference type="ARBA" id="ARBA00025079"/>
    </source>
</evidence>
<dbReference type="Pfam" id="PF25030">
    <property type="entry name" value="M-HEAT_ATR"/>
    <property type="match status" value="1"/>
</dbReference>
<proteinExistence type="inferred from homology"/>
<feature type="domain" description="PI3K/PI4K catalytic" evidence="21">
    <location>
        <begin position="2146"/>
        <end position="2452"/>
    </location>
</feature>
<dbReference type="PROSITE" id="PS50290">
    <property type="entry name" value="PI3_4_KINASE_3"/>
    <property type="match status" value="1"/>
</dbReference>
<dbReference type="InterPro" id="IPR012993">
    <property type="entry name" value="UME"/>
</dbReference>
<keyword evidence="25" id="KW-1185">Reference proteome</keyword>
<dbReference type="Pfam" id="PF25385">
    <property type="entry name" value="HEAT_MEC1_N"/>
    <property type="match status" value="1"/>
</dbReference>
<evidence type="ECO:0000256" key="8">
    <source>
        <dbReference type="ARBA" id="ARBA00022741"/>
    </source>
</evidence>
<evidence type="ECO:0000256" key="13">
    <source>
        <dbReference type="ARBA" id="ARBA00023204"/>
    </source>
</evidence>
<keyword evidence="8" id="KW-0547">Nucleotide-binding</keyword>
<accession>G2Q601</accession>
<dbReference type="HOGENOM" id="CLU_000178_4_1_1"/>
<dbReference type="SUPFAM" id="SSF56112">
    <property type="entry name" value="Protein kinase-like (PK-like)"/>
    <property type="match status" value="1"/>
</dbReference>
<evidence type="ECO:0000259" key="22">
    <source>
        <dbReference type="PROSITE" id="PS51189"/>
    </source>
</evidence>
<evidence type="ECO:0000259" key="23">
    <source>
        <dbReference type="PROSITE" id="PS51190"/>
    </source>
</evidence>
<dbReference type="FunFam" id="1.10.1070.11:FF:000031">
    <property type="entry name" value="Phosphatidyl inositol 3-kinase"/>
    <property type="match status" value="1"/>
</dbReference>
<dbReference type="Pfam" id="PF02260">
    <property type="entry name" value="FATC"/>
    <property type="match status" value="1"/>
</dbReference>
<evidence type="ECO:0000256" key="14">
    <source>
        <dbReference type="ARBA" id="ARBA00023242"/>
    </source>
</evidence>
<gene>
    <name evidence="24" type="ORF">MYCTH_92074</name>
</gene>
<evidence type="ECO:0000256" key="3">
    <source>
        <dbReference type="ARBA" id="ARBA00011370"/>
    </source>
</evidence>
<dbReference type="SMART" id="SM00802">
    <property type="entry name" value="UME"/>
    <property type="match status" value="1"/>
</dbReference>
<dbReference type="VEuPathDB" id="FungiDB:MYCTH_92074"/>
<organism evidence="24 25">
    <name type="scientific">Thermothelomyces thermophilus (strain ATCC 42464 / BCRC 31852 / DSM 1799)</name>
    <name type="common">Sporotrichum thermophile</name>
    <dbReference type="NCBI Taxonomy" id="573729"/>
    <lineage>
        <taxon>Eukaryota</taxon>
        <taxon>Fungi</taxon>
        <taxon>Dikarya</taxon>
        <taxon>Ascomycota</taxon>
        <taxon>Pezizomycotina</taxon>
        <taxon>Sordariomycetes</taxon>
        <taxon>Sordariomycetidae</taxon>
        <taxon>Sordariales</taxon>
        <taxon>Chaetomiaceae</taxon>
        <taxon>Thermothelomyces</taxon>
    </lineage>
</organism>
<evidence type="ECO:0000256" key="1">
    <source>
        <dbReference type="ARBA" id="ARBA00004123"/>
    </source>
</evidence>
<dbReference type="SUPFAM" id="SSF48452">
    <property type="entry name" value="TPR-like"/>
    <property type="match status" value="1"/>
</dbReference>
<evidence type="ECO:0000256" key="17">
    <source>
        <dbReference type="ARBA" id="ARBA00029679"/>
    </source>
</evidence>
<dbReference type="SMART" id="SM01343">
    <property type="entry name" value="FATC"/>
    <property type="match status" value="1"/>
</dbReference>
<dbReference type="InterPro" id="IPR003152">
    <property type="entry name" value="FATC_dom"/>
</dbReference>
<dbReference type="InterPro" id="IPR003151">
    <property type="entry name" value="PIK-rel_kinase_FAT"/>
</dbReference>
<dbReference type="Gene3D" id="1.25.40.10">
    <property type="entry name" value="Tetratricopeptide repeat domain"/>
    <property type="match status" value="1"/>
</dbReference>
<evidence type="ECO:0000256" key="5">
    <source>
        <dbReference type="ARBA" id="ARBA00021345"/>
    </source>
</evidence>
<evidence type="ECO:0000256" key="9">
    <source>
        <dbReference type="ARBA" id="ARBA00022763"/>
    </source>
</evidence>
<dbReference type="Gene3D" id="1.10.1070.11">
    <property type="entry name" value="Phosphatidylinositol 3-/4-kinase, catalytic domain"/>
    <property type="match status" value="1"/>
</dbReference>
<dbReference type="OMA" id="SMYIGWC"/>
<dbReference type="GO" id="GO:0005634">
    <property type="term" value="C:nucleus"/>
    <property type="evidence" value="ECO:0007669"/>
    <property type="project" value="UniProtKB-SubCell"/>
</dbReference>
<dbReference type="RefSeq" id="XP_003659923.1">
    <property type="nucleotide sequence ID" value="XM_003659875.1"/>
</dbReference>
<dbReference type="Pfam" id="PF08064">
    <property type="entry name" value="UME"/>
    <property type="match status" value="1"/>
</dbReference>
<evidence type="ECO:0000313" key="25">
    <source>
        <dbReference type="Proteomes" id="UP000007322"/>
    </source>
</evidence>
<dbReference type="GO" id="GO:0005524">
    <property type="term" value="F:ATP binding"/>
    <property type="evidence" value="ECO:0007669"/>
    <property type="project" value="UniProtKB-KW"/>
</dbReference>
<evidence type="ECO:0000256" key="2">
    <source>
        <dbReference type="ARBA" id="ARBA00010769"/>
    </source>
</evidence>
<keyword evidence="11" id="KW-0067">ATP-binding</keyword>
<dbReference type="Pfam" id="PF02259">
    <property type="entry name" value="FAT"/>
    <property type="match status" value="1"/>
</dbReference>
<evidence type="ECO:0000256" key="10">
    <source>
        <dbReference type="ARBA" id="ARBA00022777"/>
    </source>
</evidence>
<dbReference type="KEGG" id="mtm:MYCTH_92074"/>
<evidence type="ECO:0000313" key="24">
    <source>
        <dbReference type="EMBL" id="AEO54678.1"/>
    </source>
</evidence>
<feature type="domain" description="FATC" evidence="23">
    <location>
        <begin position="2449"/>
        <end position="2481"/>
    </location>
</feature>
<name>G2Q601_THET4</name>
<dbReference type="GO" id="GO:0005694">
    <property type="term" value="C:chromosome"/>
    <property type="evidence" value="ECO:0007669"/>
    <property type="project" value="TreeGrafter"/>
</dbReference>
<dbReference type="SMART" id="SM00146">
    <property type="entry name" value="PI3Kc"/>
    <property type="match status" value="1"/>
</dbReference>
<dbReference type="Proteomes" id="UP000007322">
    <property type="component" value="Chromosome 1"/>
</dbReference>
<dbReference type="SUPFAM" id="SSF48371">
    <property type="entry name" value="ARM repeat"/>
    <property type="match status" value="1"/>
</dbReference>
<evidence type="ECO:0000259" key="21">
    <source>
        <dbReference type="PROSITE" id="PS50290"/>
    </source>
</evidence>
<evidence type="ECO:0000256" key="15">
    <source>
        <dbReference type="ARBA" id="ARBA00023254"/>
    </source>
</evidence>
<evidence type="ECO:0000256" key="12">
    <source>
        <dbReference type="ARBA" id="ARBA00022853"/>
    </source>
</evidence>
<dbReference type="InterPro" id="IPR056802">
    <property type="entry name" value="ATR-like_M-HEAT"/>
</dbReference>